<dbReference type="EMBL" id="JAWNGG020000003">
    <property type="protein sequence ID" value="KAK9310493.1"/>
    <property type="molecule type" value="Genomic_DNA"/>
</dbReference>
<comment type="caution">
    <text evidence="1">The sequence shown here is derived from an EMBL/GenBank/DDBJ whole genome shotgun (WGS) entry which is preliminary data.</text>
</comment>
<keyword evidence="2" id="KW-1185">Reference proteome</keyword>
<dbReference type="Proteomes" id="UP001432146">
    <property type="component" value="Unassembled WGS sequence"/>
</dbReference>
<evidence type="ECO:0000313" key="2">
    <source>
        <dbReference type="Proteomes" id="UP001432146"/>
    </source>
</evidence>
<gene>
    <name evidence="1" type="ORF">QLX08_000242</name>
</gene>
<organism evidence="1 2">
    <name type="scientific">Tetragonisca angustula</name>
    <dbReference type="NCBI Taxonomy" id="166442"/>
    <lineage>
        <taxon>Eukaryota</taxon>
        <taxon>Metazoa</taxon>
        <taxon>Ecdysozoa</taxon>
        <taxon>Arthropoda</taxon>
        <taxon>Hexapoda</taxon>
        <taxon>Insecta</taxon>
        <taxon>Pterygota</taxon>
        <taxon>Neoptera</taxon>
        <taxon>Endopterygota</taxon>
        <taxon>Hymenoptera</taxon>
        <taxon>Apocrita</taxon>
        <taxon>Aculeata</taxon>
        <taxon>Apoidea</taxon>
        <taxon>Anthophila</taxon>
        <taxon>Apidae</taxon>
        <taxon>Tetragonisca</taxon>
    </lineage>
</organism>
<proteinExistence type="predicted"/>
<feature type="non-terminal residue" evidence="1">
    <location>
        <position position="1"/>
    </location>
</feature>
<reference evidence="1 2" key="1">
    <citation type="submission" date="2024-05" db="EMBL/GenBank/DDBJ databases">
        <title>The nuclear and mitochondrial genome assemblies of Tetragonisca angustula (Apidae: Meliponini), a tiny yet remarkable pollinator in the Neotropics.</title>
        <authorList>
            <person name="Ferrari R."/>
            <person name="Ricardo P.C."/>
            <person name="Dias F.C."/>
            <person name="Araujo N.S."/>
            <person name="Soares D.O."/>
            <person name="Zhou Q.-S."/>
            <person name="Zhu C.-D."/>
            <person name="Coutinho L."/>
            <person name="Airas M.C."/>
            <person name="Batista T.M."/>
        </authorList>
    </citation>
    <scope>NUCLEOTIDE SEQUENCE [LARGE SCALE GENOMIC DNA]</scope>
    <source>
        <strain evidence="1">ASF017062</strain>
        <tissue evidence="1">Abdomen</tissue>
    </source>
</reference>
<accession>A0AAW1AM78</accession>
<evidence type="ECO:0000313" key="1">
    <source>
        <dbReference type="EMBL" id="KAK9310493.1"/>
    </source>
</evidence>
<protein>
    <submittedName>
        <fullName evidence="1">Uncharacterized protein</fullName>
    </submittedName>
</protein>
<sequence>SNSSTVKNSK</sequence>
<name>A0AAW1AM78_9HYME</name>